<feature type="region of interest" description="Disordered" evidence="1">
    <location>
        <begin position="265"/>
        <end position="326"/>
    </location>
</feature>
<feature type="compositionally biased region" description="Low complexity" evidence="1">
    <location>
        <begin position="308"/>
        <end position="322"/>
    </location>
</feature>
<keyword evidence="4" id="KW-1185">Reference proteome</keyword>
<dbReference type="GO" id="GO:0008757">
    <property type="term" value="F:S-adenosylmethionine-dependent methyltransferase activity"/>
    <property type="evidence" value="ECO:0007669"/>
    <property type="project" value="InterPro"/>
</dbReference>
<dbReference type="EMBL" id="FNXG01000001">
    <property type="protein sequence ID" value="SEH58857.1"/>
    <property type="molecule type" value="Genomic_DNA"/>
</dbReference>
<dbReference type="Gene3D" id="3.40.50.150">
    <property type="entry name" value="Vaccinia Virus protein VP39"/>
    <property type="match status" value="1"/>
</dbReference>
<proteinExistence type="predicted"/>
<sequence>MGPLRRPVEAGGLDAAAAPVPVVAMHHDVAGLRSFYYDRPLGRVVQRILRERLTALWPPARATGMTVAGYGFAAPLLRPYLARSRRVMALMPGQQGVMAWPAGLPNHSVLADEDAWPLDTGSVDRLLVLHALETADHAAGLLEECARVLGPGGRMVVMVPNRAGLWAQSDTTPFGIGRSYTRGQLESQARAAGFVPETAGAAVYIPPSDRRFWLKTAQLWERTGTRIASVLIAGVVVAEFSKQTPALIGPAQRVVIPSPLELLDGIRRPRPSAGSSRSGGPSLRRDAEGRESGDSAAQADPAQPAPLAPAARRQPRPVSAAPLRQLQTRCRNCAIQDTQA</sequence>
<feature type="compositionally biased region" description="Basic and acidic residues" evidence="1">
    <location>
        <begin position="283"/>
        <end position="293"/>
    </location>
</feature>
<reference evidence="4" key="1">
    <citation type="submission" date="2016-10" db="EMBL/GenBank/DDBJ databases">
        <authorList>
            <person name="Varghese N."/>
            <person name="Submissions S."/>
        </authorList>
    </citation>
    <scope>NUCLEOTIDE SEQUENCE [LARGE SCALE GENOMIC DNA]</scope>
    <source>
        <strain evidence="4">DSM 11593</strain>
    </source>
</reference>
<dbReference type="InterPro" id="IPR029063">
    <property type="entry name" value="SAM-dependent_MTases_sf"/>
</dbReference>
<keyword evidence="3" id="KW-0489">Methyltransferase</keyword>
<dbReference type="GO" id="GO:0032259">
    <property type="term" value="P:methylation"/>
    <property type="evidence" value="ECO:0007669"/>
    <property type="project" value="UniProtKB-KW"/>
</dbReference>
<dbReference type="SUPFAM" id="SSF53335">
    <property type="entry name" value="S-adenosyl-L-methionine-dependent methyltransferases"/>
    <property type="match status" value="1"/>
</dbReference>
<dbReference type="STRING" id="65735.SAMN04488075_0226"/>
<dbReference type="Pfam" id="PF08241">
    <property type="entry name" value="Methyltransf_11"/>
    <property type="match status" value="1"/>
</dbReference>
<evidence type="ECO:0000256" key="1">
    <source>
        <dbReference type="SAM" id="MobiDB-lite"/>
    </source>
</evidence>
<organism evidence="3 4">
    <name type="scientific">Paracoccus alkenifer</name>
    <dbReference type="NCBI Taxonomy" id="65735"/>
    <lineage>
        <taxon>Bacteria</taxon>
        <taxon>Pseudomonadati</taxon>
        <taxon>Pseudomonadota</taxon>
        <taxon>Alphaproteobacteria</taxon>
        <taxon>Rhodobacterales</taxon>
        <taxon>Paracoccaceae</taxon>
        <taxon>Paracoccus</taxon>
    </lineage>
</organism>
<feature type="compositionally biased region" description="Low complexity" evidence="1">
    <location>
        <begin position="271"/>
        <end position="282"/>
    </location>
</feature>
<evidence type="ECO:0000313" key="3">
    <source>
        <dbReference type="EMBL" id="SEH58857.1"/>
    </source>
</evidence>
<evidence type="ECO:0000259" key="2">
    <source>
        <dbReference type="Pfam" id="PF08241"/>
    </source>
</evidence>
<name>A0A1H6JI66_9RHOB</name>
<accession>A0A1H6JI66</accession>
<keyword evidence="3" id="KW-0808">Transferase</keyword>
<dbReference type="InterPro" id="IPR013216">
    <property type="entry name" value="Methyltransf_11"/>
</dbReference>
<dbReference type="AlphaFoldDB" id="A0A1H6JI66"/>
<evidence type="ECO:0000313" key="4">
    <source>
        <dbReference type="Proteomes" id="UP000199125"/>
    </source>
</evidence>
<gene>
    <name evidence="3" type="ORF">SAMN04488075_0226</name>
</gene>
<feature type="domain" description="Methyltransferase type 11" evidence="2">
    <location>
        <begin position="71"/>
        <end position="157"/>
    </location>
</feature>
<dbReference type="Proteomes" id="UP000199125">
    <property type="component" value="Unassembled WGS sequence"/>
</dbReference>
<protein>
    <submittedName>
        <fullName evidence="3">Methyltransferase domain-containing protein</fullName>
    </submittedName>
</protein>